<reference evidence="11" key="1">
    <citation type="submission" date="2012-11" db="EMBL/GenBank/DDBJ databases">
        <title>Dependencies among metagenomic species, viruses, plasmids and units of genetic variation.</title>
        <authorList>
            <person name="Nielsen H.B."/>
            <person name="Almeida M."/>
            <person name="Juncker A.S."/>
            <person name="Rasmussen S."/>
            <person name="Li J."/>
            <person name="Sunagawa S."/>
            <person name="Plichta D."/>
            <person name="Gautier L."/>
            <person name="Le Chatelier E."/>
            <person name="Peletier E."/>
            <person name="Bonde I."/>
            <person name="Nielsen T."/>
            <person name="Manichanh C."/>
            <person name="Arumugam M."/>
            <person name="Batto J."/>
            <person name="Santos M.B.Q.D."/>
            <person name="Blom N."/>
            <person name="Borruel N."/>
            <person name="Burgdorf K.S."/>
            <person name="Boumezbeur F."/>
            <person name="Casellas F."/>
            <person name="Dore J."/>
            <person name="Guarner F."/>
            <person name="Hansen T."/>
            <person name="Hildebrand F."/>
            <person name="Kaas R.S."/>
            <person name="Kennedy S."/>
            <person name="Kristiansen K."/>
            <person name="Kultima J.R."/>
            <person name="Leonard P."/>
            <person name="Levenez F."/>
            <person name="Lund O."/>
            <person name="Moumen B."/>
            <person name="Le Paslier D."/>
            <person name="Pons N."/>
            <person name="Pedersen O."/>
            <person name="Prifti E."/>
            <person name="Qin J."/>
            <person name="Raes J."/>
            <person name="Tap J."/>
            <person name="Tims S."/>
            <person name="Ussery D.W."/>
            <person name="Yamada T."/>
            <person name="MetaHit consortium"/>
            <person name="Renault P."/>
            <person name="Sicheritz-Ponten T."/>
            <person name="Bork P."/>
            <person name="Wang J."/>
            <person name="Brunak S."/>
            <person name="Ehrlich S.D."/>
        </authorList>
    </citation>
    <scope>NUCLEOTIDE SEQUENCE [LARGE SCALE GENOMIC DNA]</scope>
</reference>
<keyword evidence="2" id="KW-0813">Transport</keyword>
<dbReference type="Gene3D" id="3.40.30.10">
    <property type="entry name" value="Glutaredoxin"/>
    <property type="match status" value="1"/>
</dbReference>
<keyword evidence="3" id="KW-0249">Electron transport</keyword>
<proteinExistence type="inferred from homology"/>
<sequence>MLNITKNSFEKEVLSSDIPVVLDFWATWCGPCRMLSPVLEELEAEYGRSVRFCKVNVDDEPGLSADFGITSIPTLLFFKNGRIVNTVVGLSDRGKLAGIIDRLL</sequence>
<dbReference type="PRINTS" id="PR00421">
    <property type="entry name" value="THIOREDOXIN"/>
</dbReference>
<dbReference type="Pfam" id="PF00085">
    <property type="entry name" value="Thioredoxin"/>
    <property type="match status" value="1"/>
</dbReference>
<dbReference type="PROSITE" id="PS51352">
    <property type="entry name" value="THIOREDOXIN_2"/>
    <property type="match status" value="1"/>
</dbReference>
<evidence type="ECO:0000313" key="12">
    <source>
        <dbReference type="Proteomes" id="UP000017938"/>
    </source>
</evidence>
<comment type="caution">
    <text evidence="11">The sequence shown here is derived from an EMBL/GenBank/DDBJ whole genome shotgun (WGS) entry which is preliminary data.</text>
</comment>
<dbReference type="FunFam" id="3.40.30.10:FF:000001">
    <property type="entry name" value="Thioredoxin"/>
    <property type="match status" value="1"/>
</dbReference>
<dbReference type="InterPro" id="IPR017937">
    <property type="entry name" value="Thioredoxin_CS"/>
</dbReference>
<gene>
    <name evidence="11" type="ORF">BN580_00279</name>
</gene>
<protein>
    <recommendedName>
        <fullName evidence="6 7">Thioredoxin</fullName>
    </recommendedName>
</protein>
<evidence type="ECO:0000256" key="6">
    <source>
        <dbReference type="NCBIfam" id="TIGR01068"/>
    </source>
</evidence>
<evidence type="ECO:0000259" key="10">
    <source>
        <dbReference type="PROSITE" id="PS51352"/>
    </source>
</evidence>
<dbReference type="AlphaFoldDB" id="R6U4W2"/>
<feature type="domain" description="Thioredoxin" evidence="10">
    <location>
        <begin position="1"/>
        <end position="104"/>
    </location>
</feature>
<dbReference type="STRING" id="1263015.BN580_00279"/>
<feature type="site" description="Contributes to redox potential value" evidence="8">
    <location>
        <position position="31"/>
    </location>
</feature>
<evidence type="ECO:0000256" key="9">
    <source>
        <dbReference type="PIRSR" id="PIRSR000077-4"/>
    </source>
</evidence>
<evidence type="ECO:0000256" key="3">
    <source>
        <dbReference type="ARBA" id="ARBA00022982"/>
    </source>
</evidence>
<dbReference type="PIRSF" id="PIRSF000077">
    <property type="entry name" value="Thioredoxin"/>
    <property type="match status" value="1"/>
</dbReference>
<comment type="similarity">
    <text evidence="1 7">Belongs to the thioredoxin family.</text>
</comment>
<feature type="site" description="Contributes to redox potential value" evidence="8">
    <location>
        <position position="30"/>
    </location>
</feature>
<dbReference type="InterPro" id="IPR036249">
    <property type="entry name" value="Thioredoxin-like_sf"/>
</dbReference>
<evidence type="ECO:0000256" key="5">
    <source>
        <dbReference type="ARBA" id="ARBA00023284"/>
    </source>
</evidence>
<dbReference type="PROSITE" id="PS00194">
    <property type="entry name" value="THIOREDOXIN_1"/>
    <property type="match status" value="1"/>
</dbReference>
<dbReference type="PANTHER" id="PTHR45663">
    <property type="entry name" value="GEO12009P1"/>
    <property type="match status" value="1"/>
</dbReference>
<dbReference type="EMBL" id="CBFW010000417">
    <property type="protein sequence ID" value="CDC77074.1"/>
    <property type="molecule type" value="Genomic_DNA"/>
</dbReference>
<evidence type="ECO:0000256" key="7">
    <source>
        <dbReference type="PIRNR" id="PIRNR000077"/>
    </source>
</evidence>
<keyword evidence="4 9" id="KW-1015">Disulfide bond</keyword>
<dbReference type="NCBIfam" id="TIGR01068">
    <property type="entry name" value="thioredoxin"/>
    <property type="match status" value="1"/>
</dbReference>
<dbReference type="PANTHER" id="PTHR45663:SF11">
    <property type="entry name" value="GEO12009P1"/>
    <property type="match status" value="1"/>
</dbReference>
<dbReference type="GO" id="GO:0005737">
    <property type="term" value="C:cytoplasm"/>
    <property type="evidence" value="ECO:0007669"/>
    <property type="project" value="TreeGrafter"/>
</dbReference>
<name>R6U4W2_9BACT</name>
<dbReference type="GO" id="GO:0015035">
    <property type="term" value="F:protein-disulfide reductase activity"/>
    <property type="evidence" value="ECO:0007669"/>
    <property type="project" value="UniProtKB-UniRule"/>
</dbReference>
<feature type="disulfide bond" description="Redox-active" evidence="9">
    <location>
        <begin position="29"/>
        <end position="32"/>
    </location>
</feature>
<dbReference type="CDD" id="cd02947">
    <property type="entry name" value="TRX_family"/>
    <property type="match status" value="1"/>
</dbReference>
<evidence type="ECO:0000256" key="4">
    <source>
        <dbReference type="ARBA" id="ARBA00023157"/>
    </source>
</evidence>
<feature type="site" description="Deprotonates C-terminal active site Cys" evidence="8">
    <location>
        <position position="23"/>
    </location>
</feature>
<evidence type="ECO:0000256" key="8">
    <source>
        <dbReference type="PIRSR" id="PIRSR000077-1"/>
    </source>
</evidence>
<dbReference type="InterPro" id="IPR005746">
    <property type="entry name" value="Thioredoxin"/>
</dbReference>
<feature type="active site" description="Nucleophile" evidence="8">
    <location>
        <position position="32"/>
    </location>
</feature>
<evidence type="ECO:0000313" key="11">
    <source>
        <dbReference type="EMBL" id="CDC77074.1"/>
    </source>
</evidence>
<evidence type="ECO:0000256" key="2">
    <source>
        <dbReference type="ARBA" id="ARBA00022448"/>
    </source>
</evidence>
<dbReference type="InterPro" id="IPR013766">
    <property type="entry name" value="Thioredoxin_domain"/>
</dbReference>
<keyword evidence="5 9" id="KW-0676">Redox-active center</keyword>
<feature type="active site" description="Nucleophile" evidence="8">
    <location>
        <position position="29"/>
    </location>
</feature>
<organism evidence="11 12">
    <name type="scientific">Candidatus Colimorpha enterica</name>
    <dbReference type="NCBI Taxonomy" id="3083063"/>
    <lineage>
        <taxon>Bacteria</taxon>
        <taxon>Pseudomonadati</taxon>
        <taxon>Bacteroidota</taxon>
        <taxon>Bacteroidia</taxon>
        <taxon>Bacteroidales</taxon>
        <taxon>Candidatus Colimorpha</taxon>
    </lineage>
</organism>
<dbReference type="Proteomes" id="UP000017938">
    <property type="component" value="Unassembled WGS sequence"/>
</dbReference>
<accession>R6U4W2</accession>
<evidence type="ECO:0000256" key="1">
    <source>
        <dbReference type="ARBA" id="ARBA00008987"/>
    </source>
</evidence>
<dbReference type="SUPFAM" id="SSF52833">
    <property type="entry name" value="Thioredoxin-like"/>
    <property type="match status" value="1"/>
</dbReference>